<organism evidence="2 3">
    <name type="scientific">Streptomyces daliensis</name>
    <dbReference type="NCBI Taxonomy" id="299421"/>
    <lineage>
        <taxon>Bacteria</taxon>
        <taxon>Bacillati</taxon>
        <taxon>Actinomycetota</taxon>
        <taxon>Actinomycetes</taxon>
        <taxon>Kitasatosporales</taxon>
        <taxon>Streptomycetaceae</taxon>
        <taxon>Streptomyces</taxon>
    </lineage>
</organism>
<feature type="chain" id="PRO_5035740660" evidence="1">
    <location>
        <begin position="38"/>
        <end position="151"/>
    </location>
</feature>
<dbReference type="Proteomes" id="UP000675554">
    <property type="component" value="Unassembled WGS sequence"/>
</dbReference>
<proteinExistence type="predicted"/>
<protein>
    <submittedName>
        <fullName evidence="2">Peptidase inhibitor family I36 protein</fullName>
    </submittedName>
</protein>
<dbReference type="AlphaFoldDB" id="A0A8T4J2X5"/>
<sequence>MTTNHRNRATRLARTTVRAAAAVAAVVLPLGAGVAHAAQAAGPEGALPPGVVKLNDGEPCPSATLCLYRDYGNQGPAYGIGAGYNVDLKQLPMEGGNGSSAANNVSSWVNNTGSVGLLIDEDGPTRPLFPSQQLQEPPQFNDTVDLVAWPS</sequence>
<gene>
    <name evidence="2" type="ORF">KDA82_23495</name>
</gene>
<comment type="caution">
    <text evidence="2">The sequence shown here is derived from an EMBL/GenBank/DDBJ whole genome shotgun (WGS) entry which is preliminary data.</text>
</comment>
<keyword evidence="3" id="KW-1185">Reference proteome</keyword>
<keyword evidence="1" id="KW-0732">Signal</keyword>
<accession>A0A8T4J2X5</accession>
<evidence type="ECO:0000313" key="3">
    <source>
        <dbReference type="Proteomes" id="UP000675554"/>
    </source>
</evidence>
<evidence type="ECO:0000256" key="1">
    <source>
        <dbReference type="SAM" id="SignalP"/>
    </source>
</evidence>
<feature type="signal peptide" evidence="1">
    <location>
        <begin position="1"/>
        <end position="37"/>
    </location>
</feature>
<dbReference type="EMBL" id="JAGSMN010000553">
    <property type="protein sequence ID" value="MBR7675924.1"/>
    <property type="molecule type" value="Genomic_DNA"/>
</dbReference>
<reference evidence="2" key="1">
    <citation type="submission" date="2021-04" db="EMBL/GenBank/DDBJ databases">
        <title>Sequencing of actinobacteria type strains.</title>
        <authorList>
            <person name="Nguyen G.-S."/>
            <person name="Wentzel A."/>
        </authorList>
    </citation>
    <scope>NUCLEOTIDE SEQUENCE</scope>
    <source>
        <strain evidence="2">DSM 42095</strain>
    </source>
</reference>
<dbReference type="Pfam" id="PF03995">
    <property type="entry name" value="Inhibitor_I36"/>
    <property type="match status" value="1"/>
</dbReference>
<name>A0A8T4J2X5_9ACTN</name>
<evidence type="ECO:0000313" key="2">
    <source>
        <dbReference type="EMBL" id="MBR7675924.1"/>
    </source>
</evidence>